<dbReference type="AlphaFoldDB" id="A0A6M6JC85"/>
<dbReference type="KEGG" id="pbro:HOP40_00225"/>
<name>A0A6M6JC85_9PSEU</name>
<dbReference type="Proteomes" id="UP000505377">
    <property type="component" value="Chromosome"/>
</dbReference>
<evidence type="ECO:0000313" key="2">
    <source>
        <dbReference type="EMBL" id="QJY44462.1"/>
    </source>
</evidence>
<sequence>MFPTDATAFLADIADDNTPEFFAAHRGRHAEAVDAPMRALAAALTEEFGPIRVLRAQRNRRFRPDLPPYRTDAGIVGTVGRALLLSATTFTVSAGPWRFDPGQRRRYRAAVGDELAGLLDGWTLTSPALTGLPRGVRSDAPHLRLLRLDGLQVARSWPVGDWLTTDAPLERVRETWRAAAPVLAWLDEHVGEAEPVEPRPRAAAPTQAEAAVAQPAEAAG</sequence>
<evidence type="ECO:0000256" key="1">
    <source>
        <dbReference type="SAM" id="MobiDB-lite"/>
    </source>
</evidence>
<feature type="region of interest" description="Disordered" evidence="1">
    <location>
        <begin position="194"/>
        <end position="220"/>
    </location>
</feature>
<feature type="compositionally biased region" description="Low complexity" evidence="1">
    <location>
        <begin position="201"/>
        <end position="220"/>
    </location>
</feature>
<protein>
    <submittedName>
        <fullName evidence="2">DUF2461 family protein</fullName>
    </submittedName>
</protein>
<dbReference type="RefSeq" id="WP_172153836.1">
    <property type="nucleotide sequence ID" value="NZ_CP053564.1"/>
</dbReference>
<proteinExistence type="predicted"/>
<keyword evidence="3" id="KW-1185">Reference proteome</keyword>
<gene>
    <name evidence="2" type="ORF">HOP40_00225</name>
</gene>
<dbReference type="Pfam" id="PF09365">
    <property type="entry name" value="DUF2461"/>
    <property type="match status" value="1"/>
</dbReference>
<dbReference type="InterPro" id="IPR012808">
    <property type="entry name" value="CHP02453"/>
</dbReference>
<reference evidence="2 3" key="1">
    <citation type="submission" date="2020-05" db="EMBL/GenBank/DDBJ databases">
        <authorList>
            <person name="Mo P."/>
        </authorList>
    </citation>
    <scope>NUCLEOTIDE SEQUENCE [LARGE SCALE GENOMIC DNA]</scope>
    <source>
        <strain evidence="2 3">Gen01</strain>
    </source>
</reference>
<organism evidence="2 3">
    <name type="scientific">Pseudonocardia broussonetiae</name>
    <dbReference type="NCBI Taxonomy" id="2736640"/>
    <lineage>
        <taxon>Bacteria</taxon>
        <taxon>Bacillati</taxon>
        <taxon>Actinomycetota</taxon>
        <taxon>Actinomycetes</taxon>
        <taxon>Pseudonocardiales</taxon>
        <taxon>Pseudonocardiaceae</taxon>
        <taxon>Pseudonocardia</taxon>
    </lineage>
</organism>
<dbReference type="EMBL" id="CP053564">
    <property type="protein sequence ID" value="QJY44462.1"/>
    <property type="molecule type" value="Genomic_DNA"/>
</dbReference>
<evidence type="ECO:0000313" key="3">
    <source>
        <dbReference type="Proteomes" id="UP000505377"/>
    </source>
</evidence>
<accession>A0A6M6JC85</accession>